<protein>
    <recommendedName>
        <fullName evidence="4">Cell division protein</fullName>
    </recommendedName>
</protein>
<organism evidence="2 3">
    <name type="scientific">Enterococcus thailandicus</name>
    <dbReference type="NCBI Taxonomy" id="417368"/>
    <lineage>
        <taxon>Bacteria</taxon>
        <taxon>Bacillati</taxon>
        <taxon>Bacillota</taxon>
        <taxon>Bacilli</taxon>
        <taxon>Lactobacillales</taxon>
        <taxon>Enterococcaceae</taxon>
        <taxon>Enterococcus</taxon>
    </lineage>
</organism>
<accession>A0A510WC34</accession>
<evidence type="ECO:0008006" key="4">
    <source>
        <dbReference type="Google" id="ProtNLM"/>
    </source>
</evidence>
<feature type="transmembrane region" description="Helical" evidence="1">
    <location>
        <begin position="74"/>
        <end position="95"/>
    </location>
</feature>
<evidence type="ECO:0000313" key="2">
    <source>
        <dbReference type="EMBL" id="GEK36748.1"/>
    </source>
</evidence>
<comment type="caution">
    <text evidence="2">The sequence shown here is derived from an EMBL/GenBank/DDBJ whole genome shotgun (WGS) entry which is preliminary data.</text>
</comment>
<name>A0A510WC34_ENTTH</name>
<dbReference type="OrthoDB" id="5244771at2"/>
<keyword evidence="1" id="KW-0472">Membrane</keyword>
<feature type="transmembrane region" description="Helical" evidence="1">
    <location>
        <begin position="29"/>
        <end position="54"/>
    </location>
</feature>
<keyword evidence="1" id="KW-0812">Transmembrane</keyword>
<gene>
    <name evidence="2" type="primary">yijF</name>
    <name evidence="2" type="ORF">ETH01_10350</name>
</gene>
<keyword evidence="1" id="KW-1133">Transmembrane helix</keyword>
<reference evidence="2 3" key="1">
    <citation type="submission" date="2019-07" db="EMBL/GenBank/DDBJ databases">
        <title>Whole genome shotgun sequence of Enterococcus thailandicus NBRC 101867.</title>
        <authorList>
            <person name="Hosoyama A."/>
            <person name="Uohara A."/>
            <person name="Ohji S."/>
            <person name="Ichikawa N."/>
        </authorList>
    </citation>
    <scope>NUCLEOTIDE SEQUENCE [LARGE SCALE GENOMIC DNA]</scope>
    <source>
        <strain evidence="2 3">NBRC 101867</strain>
    </source>
</reference>
<dbReference type="EMBL" id="BJUG01000004">
    <property type="protein sequence ID" value="GEK36748.1"/>
    <property type="molecule type" value="Genomic_DNA"/>
</dbReference>
<sequence>MKPKISREEVEQMLVTDAYFEKKHYPLKIFQTIVSLVGWLCVIAPFIWLLLPVLSPEKAWKNHLVVYKDELQTLKFLFVFLSVTFVVIAIFYIGLTIRNNFHFKNLLQKKVQYDEEQLEKRRQLLNEAFDVRFGPEAVRKEVCSYSVKEEQNLETDFVRNLYKKGNVEL</sequence>
<dbReference type="RefSeq" id="WP_143139919.1">
    <property type="nucleotide sequence ID" value="NZ_BJUG01000004.1"/>
</dbReference>
<proteinExistence type="predicted"/>
<dbReference type="Proteomes" id="UP000321361">
    <property type="component" value="Unassembled WGS sequence"/>
</dbReference>
<evidence type="ECO:0000313" key="3">
    <source>
        <dbReference type="Proteomes" id="UP000321361"/>
    </source>
</evidence>
<dbReference type="AlphaFoldDB" id="A0A510WC34"/>
<evidence type="ECO:0000256" key="1">
    <source>
        <dbReference type="SAM" id="Phobius"/>
    </source>
</evidence>